<dbReference type="EMBL" id="CP054491">
    <property type="protein sequence ID" value="QKQ26176.1"/>
    <property type="molecule type" value="Genomic_DNA"/>
</dbReference>
<dbReference type="Proteomes" id="UP000509658">
    <property type="component" value="Chromosome"/>
</dbReference>
<keyword evidence="2" id="KW-1185">Reference proteome</keyword>
<sequence>MDGVRKRDSWSANTSLKKTFITVSNDVAGIVLGLQSSDEALQGMMLCMEFARLGAQAGDKADALKLADAIDSAISQQTEKAVVVNNVKFEVVPKELAGKCCSLPSQKEHVTMRGLIGKAPM</sequence>
<dbReference type="RefSeq" id="WP_174672982.1">
    <property type="nucleotide sequence ID" value="NZ_CP054491.1"/>
</dbReference>
<accession>A0A6N0HVE4</accession>
<protein>
    <submittedName>
        <fullName evidence="1">Uncharacterized protein</fullName>
    </submittedName>
</protein>
<dbReference type="AlphaFoldDB" id="A0A6N0HVE4"/>
<reference evidence="1 2" key="1">
    <citation type="submission" date="2020-05" db="EMBL/GenBank/DDBJ databases">
        <title>Horizontal transmission and recombination maintain forever young bacterial symbiont genomes.</title>
        <authorList>
            <person name="Russell S.L."/>
            <person name="Pepper-Tunick E."/>
            <person name="Svedberg J."/>
            <person name="Byrne A."/>
            <person name="Ruelas Castillo J."/>
            <person name="Vollmers C."/>
            <person name="Beinart R.A."/>
            <person name="Corbett-Detig R."/>
        </authorList>
    </citation>
    <scope>NUCLEOTIDE SEQUENCE [LARGE SCALE GENOMIC DNA]</scope>
    <source>
        <strain evidence="1">Santa_Monica_outfall</strain>
    </source>
</reference>
<proteinExistence type="predicted"/>
<dbReference type="KEGG" id="rev:HUE57_07660"/>
<organism evidence="1 2">
    <name type="scientific">Candidatus Reidiella endopervernicosa</name>
    <dbReference type="NCBI Taxonomy" id="2738883"/>
    <lineage>
        <taxon>Bacteria</taxon>
        <taxon>Pseudomonadati</taxon>
        <taxon>Pseudomonadota</taxon>
        <taxon>Gammaproteobacteria</taxon>
        <taxon>Candidatus Reidiella</taxon>
    </lineage>
</organism>
<evidence type="ECO:0000313" key="2">
    <source>
        <dbReference type="Proteomes" id="UP000509658"/>
    </source>
</evidence>
<evidence type="ECO:0000313" key="1">
    <source>
        <dbReference type="EMBL" id="QKQ26176.1"/>
    </source>
</evidence>
<name>A0A6N0HVE4_9GAMM</name>
<gene>
    <name evidence="1" type="ORF">HUE57_07660</name>
</gene>